<feature type="non-terminal residue" evidence="5">
    <location>
        <position position="1"/>
    </location>
</feature>
<dbReference type="OrthoDB" id="7863416at2759"/>
<dbReference type="Gene3D" id="2.40.10.10">
    <property type="entry name" value="Trypsin-like serine proteases"/>
    <property type="match status" value="1"/>
</dbReference>
<dbReference type="InterPro" id="IPR050127">
    <property type="entry name" value="Serine_Proteases_S1"/>
</dbReference>
<protein>
    <submittedName>
        <fullName evidence="5">Clip domain serine protease 4-like protein</fullName>
    </submittedName>
</protein>
<evidence type="ECO:0000313" key="6">
    <source>
        <dbReference type="Proteomes" id="UP000288716"/>
    </source>
</evidence>
<sequence length="103" mass="11954">FNRIRIAPIYRLNDTFCQHVYRANYIKDSVFCAGNFEHKSDGCMADTGATLFRKINETYFATGIASFDDECQFNSLTSVYTNVMHFVPWIQKHTNNTLIKLQN</sequence>
<dbReference type="GO" id="GO:0004252">
    <property type="term" value="F:serine-type endopeptidase activity"/>
    <property type="evidence" value="ECO:0007669"/>
    <property type="project" value="InterPro"/>
</dbReference>
<keyword evidence="2" id="KW-0378">Hydrolase</keyword>
<name>A0A443RY49_9ACAR</name>
<dbReference type="GO" id="GO:0005615">
    <property type="term" value="C:extracellular space"/>
    <property type="evidence" value="ECO:0007669"/>
    <property type="project" value="TreeGrafter"/>
</dbReference>
<dbReference type="VEuPathDB" id="VectorBase:LDEU011753"/>
<evidence type="ECO:0000313" key="5">
    <source>
        <dbReference type="EMBL" id="RWS20287.1"/>
    </source>
</evidence>
<dbReference type="PANTHER" id="PTHR24264:SF54">
    <property type="entry name" value="PEPTIDASE S1 DOMAIN-CONTAINING PROTEIN"/>
    <property type="match status" value="1"/>
</dbReference>
<organism evidence="5 6">
    <name type="scientific">Leptotrombidium deliense</name>
    <dbReference type="NCBI Taxonomy" id="299467"/>
    <lineage>
        <taxon>Eukaryota</taxon>
        <taxon>Metazoa</taxon>
        <taxon>Ecdysozoa</taxon>
        <taxon>Arthropoda</taxon>
        <taxon>Chelicerata</taxon>
        <taxon>Arachnida</taxon>
        <taxon>Acari</taxon>
        <taxon>Acariformes</taxon>
        <taxon>Trombidiformes</taxon>
        <taxon>Prostigmata</taxon>
        <taxon>Anystina</taxon>
        <taxon>Parasitengona</taxon>
        <taxon>Trombiculoidea</taxon>
        <taxon>Trombiculidae</taxon>
        <taxon>Leptotrombidium</taxon>
    </lineage>
</organism>
<feature type="domain" description="Peptidase S1" evidence="4">
    <location>
        <begin position="1"/>
        <end position="95"/>
    </location>
</feature>
<comment type="caution">
    <text evidence="5">The sequence shown here is derived from an EMBL/GenBank/DDBJ whole genome shotgun (WGS) entry which is preliminary data.</text>
</comment>
<dbReference type="PANTHER" id="PTHR24264">
    <property type="entry name" value="TRYPSIN-RELATED"/>
    <property type="match status" value="1"/>
</dbReference>
<dbReference type="SUPFAM" id="SSF50494">
    <property type="entry name" value="Trypsin-like serine proteases"/>
    <property type="match status" value="1"/>
</dbReference>
<evidence type="ECO:0000256" key="2">
    <source>
        <dbReference type="ARBA" id="ARBA00022801"/>
    </source>
</evidence>
<dbReference type="Pfam" id="PF00089">
    <property type="entry name" value="Trypsin"/>
    <property type="match status" value="1"/>
</dbReference>
<dbReference type="InterPro" id="IPR001254">
    <property type="entry name" value="Trypsin_dom"/>
</dbReference>
<dbReference type="InterPro" id="IPR009003">
    <property type="entry name" value="Peptidase_S1_PA"/>
</dbReference>
<dbReference type="GO" id="GO:0006508">
    <property type="term" value="P:proteolysis"/>
    <property type="evidence" value="ECO:0007669"/>
    <property type="project" value="UniProtKB-KW"/>
</dbReference>
<dbReference type="STRING" id="299467.A0A443RY49"/>
<dbReference type="Proteomes" id="UP000288716">
    <property type="component" value="Unassembled WGS sequence"/>
</dbReference>
<gene>
    <name evidence="5" type="ORF">B4U80_14298</name>
</gene>
<dbReference type="AlphaFoldDB" id="A0A443RY49"/>
<reference evidence="5 6" key="1">
    <citation type="journal article" date="2018" name="Gigascience">
        <title>Genomes of trombidid mites reveal novel predicted allergens and laterally-transferred genes associated with secondary metabolism.</title>
        <authorList>
            <person name="Dong X."/>
            <person name="Chaisiri K."/>
            <person name="Xia D."/>
            <person name="Armstrong S.D."/>
            <person name="Fang Y."/>
            <person name="Donnelly M.J."/>
            <person name="Kadowaki T."/>
            <person name="McGarry J.W."/>
            <person name="Darby A.C."/>
            <person name="Makepeace B.L."/>
        </authorList>
    </citation>
    <scope>NUCLEOTIDE SEQUENCE [LARGE SCALE GENOMIC DNA]</scope>
    <source>
        <strain evidence="5">UoL-UT</strain>
    </source>
</reference>
<proteinExistence type="predicted"/>
<evidence type="ECO:0000256" key="1">
    <source>
        <dbReference type="ARBA" id="ARBA00022670"/>
    </source>
</evidence>
<dbReference type="PROSITE" id="PS50240">
    <property type="entry name" value="TRYPSIN_DOM"/>
    <property type="match status" value="1"/>
</dbReference>
<dbReference type="EMBL" id="NCKV01018567">
    <property type="protein sequence ID" value="RWS20287.1"/>
    <property type="molecule type" value="Genomic_DNA"/>
</dbReference>
<accession>A0A443RY49</accession>
<keyword evidence="6" id="KW-1185">Reference proteome</keyword>
<dbReference type="InterPro" id="IPR043504">
    <property type="entry name" value="Peptidase_S1_PA_chymotrypsin"/>
</dbReference>
<keyword evidence="1 5" id="KW-0645">Protease</keyword>
<evidence type="ECO:0000259" key="4">
    <source>
        <dbReference type="PROSITE" id="PS50240"/>
    </source>
</evidence>
<evidence type="ECO:0000256" key="3">
    <source>
        <dbReference type="ARBA" id="ARBA00022825"/>
    </source>
</evidence>
<keyword evidence="3" id="KW-0720">Serine protease</keyword>